<proteinExistence type="predicted"/>
<dbReference type="AlphaFoldDB" id="B9BP23"/>
<organism evidence="1 2">
    <name type="scientific">Burkholderia multivorans CGD2</name>
    <dbReference type="NCBI Taxonomy" id="513052"/>
    <lineage>
        <taxon>Bacteria</taxon>
        <taxon>Pseudomonadati</taxon>
        <taxon>Pseudomonadota</taxon>
        <taxon>Betaproteobacteria</taxon>
        <taxon>Burkholderiales</taxon>
        <taxon>Burkholderiaceae</taxon>
        <taxon>Burkholderia</taxon>
        <taxon>Burkholderia cepacia complex</taxon>
    </lineage>
</organism>
<protein>
    <submittedName>
        <fullName evidence="1">Uncharacterized protein</fullName>
    </submittedName>
</protein>
<comment type="caution">
    <text evidence="1">The sequence shown here is derived from an EMBL/GenBank/DDBJ whole genome shotgun (WGS) entry which is preliminary data.</text>
</comment>
<evidence type="ECO:0000313" key="1">
    <source>
        <dbReference type="EMBL" id="EEE07341.1"/>
    </source>
</evidence>
<evidence type="ECO:0000313" key="2">
    <source>
        <dbReference type="Proteomes" id="UP000004535"/>
    </source>
</evidence>
<dbReference type="RefSeq" id="WP_006405274.1">
    <property type="nucleotide sequence ID" value="NZ_ACFC01000004.1"/>
</dbReference>
<accession>B9BP23</accession>
<sequence>MSNYNMLMKALTTLVELNNDALSHYGARFAVLSRFVDTALPLLTPSQRIALNGSFRREIEDVMALMDDVAVPAAYHSALLDQINHILNALSGKGTSPQ</sequence>
<dbReference type="EMBL" id="ACFC01000004">
    <property type="protein sequence ID" value="EEE07341.1"/>
    <property type="molecule type" value="Genomic_DNA"/>
</dbReference>
<name>B9BP23_9BURK</name>
<reference evidence="1 2" key="1">
    <citation type="journal article" date="2012" name="J. Bacteriol.">
        <title>Draft Genome Sequence Determination for Cystic Fibrosis and Chronic Granulomatous Disease Burkholderia multivorans Isolates.</title>
        <authorList>
            <person name="Varga J.J."/>
            <person name="Losada L."/>
            <person name="Zelazny A.M."/>
            <person name="Brinkac L."/>
            <person name="Harkins D."/>
            <person name="Radune D."/>
            <person name="Hostetler J."/>
            <person name="Sampaio E.P."/>
            <person name="Ronning C.M."/>
            <person name="Nierman W.C."/>
            <person name="Greenberg D.E."/>
            <person name="Holland S.M."/>
            <person name="Goldberg J.B."/>
        </authorList>
    </citation>
    <scope>NUCLEOTIDE SEQUENCE [LARGE SCALE GENOMIC DNA]</scope>
    <source>
        <strain evidence="1 2">CGD2</strain>
    </source>
</reference>
<dbReference type="Proteomes" id="UP000004535">
    <property type="component" value="Unassembled WGS sequence"/>
</dbReference>
<gene>
    <name evidence="1" type="ORF">BURMUCGD2_6444</name>
</gene>